<reference evidence="3" key="1">
    <citation type="submission" date="2022-11" db="UniProtKB">
        <authorList>
            <consortium name="WormBaseParasite"/>
        </authorList>
    </citation>
    <scope>IDENTIFICATION</scope>
</reference>
<dbReference type="WBParaSite" id="PSAMB.scaffold4249size19391.g23908.t1">
    <property type="protein sequence ID" value="PSAMB.scaffold4249size19391.g23908.t1"/>
    <property type="gene ID" value="PSAMB.scaffold4249size19391.g23908"/>
</dbReference>
<feature type="region of interest" description="Disordered" evidence="1">
    <location>
        <begin position="27"/>
        <end position="55"/>
    </location>
</feature>
<protein>
    <submittedName>
        <fullName evidence="3">Uncharacterized protein</fullName>
    </submittedName>
</protein>
<keyword evidence="2" id="KW-1185">Reference proteome</keyword>
<dbReference type="Proteomes" id="UP000887566">
    <property type="component" value="Unplaced"/>
</dbReference>
<organism evidence="2 3">
    <name type="scientific">Plectus sambesii</name>
    <dbReference type="NCBI Taxonomy" id="2011161"/>
    <lineage>
        <taxon>Eukaryota</taxon>
        <taxon>Metazoa</taxon>
        <taxon>Ecdysozoa</taxon>
        <taxon>Nematoda</taxon>
        <taxon>Chromadorea</taxon>
        <taxon>Plectida</taxon>
        <taxon>Plectina</taxon>
        <taxon>Plectoidea</taxon>
        <taxon>Plectidae</taxon>
        <taxon>Plectus</taxon>
    </lineage>
</organism>
<evidence type="ECO:0000313" key="2">
    <source>
        <dbReference type="Proteomes" id="UP000887566"/>
    </source>
</evidence>
<proteinExistence type="predicted"/>
<sequence length="108" mass="12015">MKTIASSGRGKSASIGHSSYDVVDNWPTHRRSSDLDRPPLYLRSQRPPAPGGPVFVTLRRTGRAIRLATDGRVASELSIGHGPCARRPASNATTRWPWDFRCFYNNCF</sequence>
<dbReference type="AlphaFoldDB" id="A0A914WIW1"/>
<evidence type="ECO:0000256" key="1">
    <source>
        <dbReference type="SAM" id="MobiDB-lite"/>
    </source>
</evidence>
<evidence type="ECO:0000313" key="3">
    <source>
        <dbReference type="WBParaSite" id="PSAMB.scaffold4249size19391.g23908.t1"/>
    </source>
</evidence>
<name>A0A914WIW1_9BILA</name>
<accession>A0A914WIW1</accession>